<reference evidence="2 3" key="1">
    <citation type="journal article" date="2015" name="Genome Biol.">
        <title>Comparative genomics of Steinernema reveals deeply conserved gene regulatory networks.</title>
        <authorList>
            <person name="Dillman A.R."/>
            <person name="Macchietto M."/>
            <person name="Porter C.F."/>
            <person name="Rogers A."/>
            <person name="Williams B."/>
            <person name="Antoshechkin I."/>
            <person name="Lee M.M."/>
            <person name="Goodwin Z."/>
            <person name="Lu X."/>
            <person name="Lewis E.E."/>
            <person name="Goodrich-Blair H."/>
            <person name="Stock S.P."/>
            <person name="Adams B.J."/>
            <person name="Sternberg P.W."/>
            <person name="Mortazavi A."/>
        </authorList>
    </citation>
    <scope>NUCLEOTIDE SEQUENCE [LARGE SCALE GENOMIC DNA]</scope>
    <source>
        <strain evidence="2 3">ALL</strain>
    </source>
</reference>
<reference evidence="2 3" key="2">
    <citation type="journal article" date="2019" name="G3 (Bethesda)">
        <title>Hybrid Assembly of the Genome of the Entomopathogenic Nematode Steinernema carpocapsae Identifies the X-Chromosome.</title>
        <authorList>
            <person name="Serra L."/>
            <person name="Macchietto M."/>
            <person name="Macias-Munoz A."/>
            <person name="McGill C.J."/>
            <person name="Rodriguez I.M."/>
            <person name="Rodriguez B."/>
            <person name="Murad R."/>
            <person name="Mortazavi A."/>
        </authorList>
    </citation>
    <scope>NUCLEOTIDE SEQUENCE [LARGE SCALE GENOMIC DNA]</scope>
    <source>
        <strain evidence="2 3">ALL</strain>
    </source>
</reference>
<protein>
    <submittedName>
        <fullName evidence="2">Uncharacterized protein</fullName>
    </submittedName>
</protein>
<feature type="region of interest" description="Disordered" evidence="1">
    <location>
        <begin position="127"/>
        <end position="152"/>
    </location>
</feature>
<evidence type="ECO:0000313" key="3">
    <source>
        <dbReference type="Proteomes" id="UP000298663"/>
    </source>
</evidence>
<accession>A0A4U5NC57</accession>
<feature type="compositionally biased region" description="Basic and acidic residues" evidence="1">
    <location>
        <begin position="33"/>
        <end position="45"/>
    </location>
</feature>
<feature type="compositionally biased region" description="Basic residues" evidence="1">
    <location>
        <begin position="1"/>
        <end position="17"/>
    </location>
</feature>
<name>A0A4U5NC57_STECR</name>
<feature type="compositionally biased region" description="Basic and acidic residues" evidence="1">
    <location>
        <begin position="143"/>
        <end position="152"/>
    </location>
</feature>
<gene>
    <name evidence="2" type="ORF">L596_014513</name>
</gene>
<sequence>MITNQHKLKSGTARQKRHERDETCLRPTAPELATRRKGDGRPTKVGLEDRLHRQGKVLNRRSYDIRSKRLQQKAVRRIYSNPRNLRPTYLKIVAGRRLRSKKRRRDKAISQSGDGVVCCEDEAFVANGGDDERGAVANHGGNRRKDVEDQSK</sequence>
<comment type="caution">
    <text evidence="2">The sequence shown here is derived from an EMBL/GenBank/DDBJ whole genome shotgun (WGS) entry which is preliminary data.</text>
</comment>
<evidence type="ECO:0000313" key="2">
    <source>
        <dbReference type="EMBL" id="TKR80439.1"/>
    </source>
</evidence>
<dbReference type="AlphaFoldDB" id="A0A4U5NC57"/>
<feature type="region of interest" description="Disordered" evidence="1">
    <location>
        <begin position="1"/>
        <end position="45"/>
    </location>
</feature>
<proteinExistence type="predicted"/>
<dbReference type="EMBL" id="AZBU02000004">
    <property type="protein sequence ID" value="TKR80439.1"/>
    <property type="molecule type" value="Genomic_DNA"/>
</dbReference>
<organism evidence="2 3">
    <name type="scientific">Steinernema carpocapsae</name>
    <name type="common">Entomopathogenic nematode</name>
    <dbReference type="NCBI Taxonomy" id="34508"/>
    <lineage>
        <taxon>Eukaryota</taxon>
        <taxon>Metazoa</taxon>
        <taxon>Ecdysozoa</taxon>
        <taxon>Nematoda</taxon>
        <taxon>Chromadorea</taxon>
        <taxon>Rhabditida</taxon>
        <taxon>Tylenchina</taxon>
        <taxon>Panagrolaimomorpha</taxon>
        <taxon>Strongyloidoidea</taxon>
        <taxon>Steinernematidae</taxon>
        <taxon>Steinernema</taxon>
    </lineage>
</organism>
<keyword evidence="3" id="KW-1185">Reference proteome</keyword>
<evidence type="ECO:0000256" key="1">
    <source>
        <dbReference type="SAM" id="MobiDB-lite"/>
    </source>
</evidence>
<dbReference type="Proteomes" id="UP000298663">
    <property type="component" value="Unassembled WGS sequence"/>
</dbReference>